<evidence type="ECO:0000313" key="3">
    <source>
        <dbReference type="Proteomes" id="UP000823388"/>
    </source>
</evidence>
<reference evidence="2" key="1">
    <citation type="submission" date="2020-05" db="EMBL/GenBank/DDBJ databases">
        <title>WGS assembly of Panicum virgatum.</title>
        <authorList>
            <person name="Lovell J.T."/>
            <person name="Jenkins J."/>
            <person name="Shu S."/>
            <person name="Juenger T.E."/>
            <person name="Schmutz J."/>
        </authorList>
    </citation>
    <scope>NUCLEOTIDE SEQUENCE</scope>
    <source>
        <strain evidence="2">AP13</strain>
    </source>
</reference>
<feature type="compositionally biased region" description="Low complexity" evidence="1">
    <location>
        <begin position="105"/>
        <end position="119"/>
    </location>
</feature>
<evidence type="ECO:0000256" key="1">
    <source>
        <dbReference type="SAM" id="MobiDB-lite"/>
    </source>
</evidence>
<dbReference type="AlphaFoldDB" id="A0A8T0WVQ0"/>
<accession>A0A8T0WVQ0</accession>
<name>A0A8T0WVQ0_PANVG</name>
<sequence length="132" mass="14256">MLPPHRARRWRTATAPPGCGVAPNACPGGTSAPPQRDHGRPWCPPPPPPPRPIQPTRGIYIDDSASLRYAAVRRSSSTQCSSSLQDATVAEPTSRPRRCTSQDESPSTASTSRTSPGSRDSSRWPMWLISRG</sequence>
<protein>
    <submittedName>
        <fullName evidence="2">Uncharacterized protein</fullName>
    </submittedName>
</protein>
<dbReference type="Proteomes" id="UP000823388">
    <property type="component" value="Chromosome 1N"/>
</dbReference>
<feature type="compositionally biased region" description="Pro residues" evidence="1">
    <location>
        <begin position="42"/>
        <end position="53"/>
    </location>
</feature>
<feature type="region of interest" description="Disordered" evidence="1">
    <location>
        <begin position="1"/>
        <end position="58"/>
    </location>
</feature>
<feature type="region of interest" description="Disordered" evidence="1">
    <location>
        <begin position="75"/>
        <end position="132"/>
    </location>
</feature>
<evidence type="ECO:0000313" key="2">
    <source>
        <dbReference type="EMBL" id="KAG2653671.1"/>
    </source>
</evidence>
<feature type="compositionally biased region" description="Basic residues" evidence="1">
    <location>
        <begin position="1"/>
        <end position="11"/>
    </location>
</feature>
<organism evidence="2 3">
    <name type="scientific">Panicum virgatum</name>
    <name type="common">Blackwell switchgrass</name>
    <dbReference type="NCBI Taxonomy" id="38727"/>
    <lineage>
        <taxon>Eukaryota</taxon>
        <taxon>Viridiplantae</taxon>
        <taxon>Streptophyta</taxon>
        <taxon>Embryophyta</taxon>
        <taxon>Tracheophyta</taxon>
        <taxon>Spermatophyta</taxon>
        <taxon>Magnoliopsida</taxon>
        <taxon>Liliopsida</taxon>
        <taxon>Poales</taxon>
        <taxon>Poaceae</taxon>
        <taxon>PACMAD clade</taxon>
        <taxon>Panicoideae</taxon>
        <taxon>Panicodae</taxon>
        <taxon>Paniceae</taxon>
        <taxon>Panicinae</taxon>
        <taxon>Panicum</taxon>
        <taxon>Panicum sect. Hiantes</taxon>
    </lineage>
</organism>
<dbReference type="EMBL" id="CM029038">
    <property type="protein sequence ID" value="KAG2653671.1"/>
    <property type="molecule type" value="Genomic_DNA"/>
</dbReference>
<comment type="caution">
    <text evidence="2">The sequence shown here is derived from an EMBL/GenBank/DDBJ whole genome shotgun (WGS) entry which is preliminary data.</text>
</comment>
<gene>
    <name evidence="2" type="ORF">PVAP13_1NG467438</name>
</gene>
<keyword evidence="3" id="KW-1185">Reference proteome</keyword>
<proteinExistence type="predicted"/>